<dbReference type="Proteomes" id="UP000694941">
    <property type="component" value="Unplaced"/>
</dbReference>
<reference evidence="2" key="1">
    <citation type="submission" date="2025-08" db="UniProtKB">
        <authorList>
            <consortium name="RefSeq"/>
        </authorList>
    </citation>
    <scope>IDENTIFICATION</scope>
    <source>
        <tissue evidence="2">Muscle</tissue>
    </source>
</reference>
<organism evidence="1 2">
    <name type="scientific">Limulus polyphemus</name>
    <name type="common">Atlantic horseshoe crab</name>
    <dbReference type="NCBI Taxonomy" id="6850"/>
    <lineage>
        <taxon>Eukaryota</taxon>
        <taxon>Metazoa</taxon>
        <taxon>Ecdysozoa</taxon>
        <taxon>Arthropoda</taxon>
        <taxon>Chelicerata</taxon>
        <taxon>Merostomata</taxon>
        <taxon>Xiphosura</taxon>
        <taxon>Limulidae</taxon>
        <taxon>Limulus</taxon>
    </lineage>
</organism>
<evidence type="ECO:0000313" key="1">
    <source>
        <dbReference type="Proteomes" id="UP000694941"/>
    </source>
</evidence>
<dbReference type="RefSeq" id="XP_022255022.1">
    <property type="nucleotide sequence ID" value="XM_022399314.1"/>
</dbReference>
<proteinExistence type="predicted"/>
<evidence type="ECO:0000313" key="2">
    <source>
        <dbReference type="RefSeq" id="XP_022255022.1"/>
    </source>
</evidence>
<keyword evidence="1" id="KW-1185">Reference proteome</keyword>
<accession>A0ABM1TGL6</accession>
<gene>
    <name evidence="2" type="primary">LOC111088631</name>
</gene>
<dbReference type="GeneID" id="111088631"/>
<sequence>MSKIETTCCWMNMLLDPVPRTTLKMSNISCSSSIWRSHLITLHTVAWETWKAFVMYLGVCEFSPVNPITPAPTEASVLVLVAQEEDNEKLQSPPPSKVSEAIEHLKASLRWLET</sequence>
<name>A0ABM1TGL6_LIMPO</name>
<protein>
    <submittedName>
        <fullName evidence="2">Uncharacterized protein LOC111088631</fullName>
    </submittedName>
</protein>